<evidence type="ECO:0000256" key="5">
    <source>
        <dbReference type="HAMAP-Rule" id="MF_01407"/>
    </source>
</evidence>
<keyword evidence="3 5" id="KW-0547">Nucleotide-binding</keyword>
<evidence type="ECO:0000259" key="7">
    <source>
        <dbReference type="SMART" id="SM01074"/>
    </source>
</evidence>
<dbReference type="EMBL" id="AOHU01000038">
    <property type="protein sequence ID" value="ELY34559.1"/>
    <property type="molecule type" value="Genomic_DNA"/>
</dbReference>
<dbReference type="Pfam" id="PF09079">
    <property type="entry name" value="WHD_Cdc6"/>
    <property type="match status" value="1"/>
</dbReference>
<dbReference type="InterPro" id="IPR027417">
    <property type="entry name" value="P-loop_NTPase"/>
</dbReference>
<dbReference type="InterPro" id="IPR015163">
    <property type="entry name" value="Cdc6_C"/>
</dbReference>
<dbReference type="GO" id="GO:0006260">
    <property type="term" value="P:DNA replication"/>
    <property type="evidence" value="ECO:0007669"/>
    <property type="project" value="UniProtKB-UniRule"/>
</dbReference>
<dbReference type="AlphaFoldDB" id="L9VBZ8"/>
<dbReference type="CDD" id="cd00009">
    <property type="entry name" value="AAA"/>
    <property type="match status" value="1"/>
</dbReference>
<dbReference type="HAMAP" id="MF_01407">
    <property type="entry name" value="ORC1_type_DNA_replic_protein"/>
    <property type="match status" value="1"/>
</dbReference>
<dbReference type="Proteomes" id="UP000011532">
    <property type="component" value="Unassembled WGS sequence"/>
</dbReference>
<protein>
    <recommendedName>
        <fullName evidence="5">ORC1-type DNA replication protein</fullName>
    </recommendedName>
</protein>
<comment type="caution">
    <text evidence="8">The sequence shown here is derived from an EMBL/GenBank/DDBJ whole genome shotgun (WGS) entry which is preliminary data.</text>
</comment>
<dbReference type="SMART" id="SM01074">
    <property type="entry name" value="Cdc6_C"/>
    <property type="match status" value="1"/>
</dbReference>
<dbReference type="GO" id="GO:0016887">
    <property type="term" value="F:ATP hydrolysis activity"/>
    <property type="evidence" value="ECO:0007669"/>
    <property type="project" value="InterPro"/>
</dbReference>
<feature type="binding site" evidence="5">
    <location>
        <position position="237"/>
    </location>
    <ligand>
        <name>ATP</name>
        <dbReference type="ChEBI" id="CHEBI:30616"/>
    </ligand>
</feature>
<dbReference type="InterPro" id="IPR014277">
    <property type="entry name" value="Orc1/Cdc6_arc"/>
</dbReference>
<keyword evidence="2 5" id="KW-0235">DNA replication</keyword>
<dbReference type="InterPro" id="IPR036388">
    <property type="entry name" value="WH-like_DNA-bd_sf"/>
</dbReference>
<dbReference type="CDD" id="cd08768">
    <property type="entry name" value="Cdc6_C"/>
    <property type="match status" value="1"/>
</dbReference>
<dbReference type="NCBIfam" id="TIGR02928">
    <property type="entry name" value="orc1/cdc6 family replication initiation protein"/>
    <property type="match status" value="1"/>
</dbReference>
<accession>L9VBZ8</accession>
<sequence length="426" mass="47848">MKQMNRWIYLVYRSATRMGSFEFSQSNQIFKNRDVLREDYTPEELVGRDEELSEYHSALQPVINNELPSNIFLYGKSGVGKTAATRFLLDRLQDAARSIHDLDLHAVRINCDGLNTSYQVAVTIINRLRSPEDQIPMTGYPQSKVYQFLWEELDQYGTILIILDEVDHVNDDSLLYQIPRARDNGYVTSAKIGLIGISNDLSYREGLSAKVQSSLCEKEVYFPPYDAGELRKVLEQRTQVAFRDDALSEDVIPLCAAYGAKDSGDARQAINLLLEAGDIARNENAPQVTKPHVDQAKRKLESDQITTGVSKLTEHARLTLYALTTFAADGETPVTSPTIRERYLALCSSSGIDPLSHRQMQSHLSELKMMGVITGKERNLGRRGGKKVLYGLNYDLGLITETLADTIDEIGVHRSIQSFAKNCSEQ</sequence>
<organism evidence="8 9">
    <name type="scientific">Haloferax volcanii (strain ATCC 29605 / DSM 3757 / JCM 8879 / NBRC 14742 / NCIMB 2012 / VKM B-1768 / DS2)</name>
    <name type="common">Halobacterium volcanii</name>
    <dbReference type="NCBI Taxonomy" id="309800"/>
    <lineage>
        <taxon>Archaea</taxon>
        <taxon>Methanobacteriati</taxon>
        <taxon>Methanobacteriota</taxon>
        <taxon>Stenosarchaea group</taxon>
        <taxon>Halobacteria</taxon>
        <taxon>Halobacteriales</taxon>
        <taxon>Haloferacaceae</taxon>
        <taxon>Haloferax</taxon>
    </lineage>
</organism>
<dbReference type="Pfam" id="PF22703">
    <property type="entry name" value="Cdc6_lid"/>
    <property type="match status" value="1"/>
</dbReference>
<evidence type="ECO:0000256" key="4">
    <source>
        <dbReference type="ARBA" id="ARBA00022840"/>
    </source>
</evidence>
<dbReference type="GO" id="GO:0005524">
    <property type="term" value="F:ATP binding"/>
    <property type="evidence" value="ECO:0007669"/>
    <property type="project" value="UniProtKB-UniRule"/>
</dbReference>
<dbReference type="SUPFAM" id="SSF46785">
    <property type="entry name" value="Winged helix' DNA-binding domain"/>
    <property type="match status" value="1"/>
</dbReference>
<dbReference type="Gene3D" id="3.40.50.300">
    <property type="entry name" value="P-loop containing nucleotide triphosphate hydrolases"/>
    <property type="match status" value="1"/>
</dbReference>
<comment type="similarity">
    <text evidence="1 5">Belongs to the CDC6/cdc18 family.</text>
</comment>
<dbReference type="PATRIC" id="fig|309800.29.peg.1074"/>
<dbReference type="Gene3D" id="1.10.10.10">
    <property type="entry name" value="Winged helix-like DNA-binding domain superfamily/Winged helix DNA-binding domain"/>
    <property type="match status" value="1"/>
</dbReference>
<reference evidence="9" key="1">
    <citation type="submission" date="2012-11" db="EMBL/GenBank/DDBJ databases">
        <authorList>
            <person name="Becker E.A."/>
            <person name="Seitzer P."/>
            <person name="Tritt A."/>
            <person name="Larsen D."/>
            <person name="Yao A."/>
            <person name="Wu D."/>
            <person name="Darling A."/>
            <person name="Eisen J.A."/>
            <person name="Facciotti M.T."/>
        </authorList>
    </citation>
    <scope>NUCLEOTIDE SEQUENCE [LARGE SCALE GENOMIC DNA]</scope>
    <source>
        <strain evidence="9">ATCC 29605 / DSM 3757 / JCM 8879 / NBRC 14742 / NCIMB 2012 / VKM B-1768 / DS2</strain>
    </source>
</reference>
<dbReference type="InterPro" id="IPR055237">
    <property type="entry name" value="Cdc6_lid"/>
</dbReference>
<dbReference type="SMART" id="SM00382">
    <property type="entry name" value="AAA"/>
    <property type="match status" value="1"/>
</dbReference>
<dbReference type="FunFam" id="1.10.8.60:FF:000073">
    <property type="entry name" value="ORC1-type DNA replication protein"/>
    <property type="match status" value="1"/>
</dbReference>
<dbReference type="InterPro" id="IPR049945">
    <property type="entry name" value="AAA_22"/>
</dbReference>
<feature type="binding site" evidence="5">
    <location>
        <begin position="79"/>
        <end position="83"/>
    </location>
    <ligand>
        <name>ATP</name>
        <dbReference type="ChEBI" id="CHEBI:30616"/>
    </ligand>
</feature>
<evidence type="ECO:0000259" key="6">
    <source>
        <dbReference type="SMART" id="SM00382"/>
    </source>
</evidence>
<name>L9VBZ8_HALVD</name>
<evidence type="ECO:0000256" key="1">
    <source>
        <dbReference type="ARBA" id="ARBA00006184"/>
    </source>
</evidence>
<dbReference type="InterPro" id="IPR036390">
    <property type="entry name" value="WH_DNA-bd_sf"/>
</dbReference>
<dbReference type="Gene3D" id="1.10.8.60">
    <property type="match status" value="1"/>
</dbReference>
<dbReference type="InterPro" id="IPR003593">
    <property type="entry name" value="AAA+_ATPase"/>
</dbReference>
<dbReference type="InterPro" id="IPR050311">
    <property type="entry name" value="ORC1/CDC6"/>
</dbReference>
<reference evidence="8 9" key="2">
    <citation type="journal article" date="2014" name="PLoS Genet.">
        <title>Phylogenetically driven sequencing of extremely halophilic archaea reveals strategies for static and dynamic osmo-response.</title>
        <authorList>
            <person name="Becker E.A."/>
            <person name="Seitzer P.M."/>
            <person name="Tritt A."/>
            <person name="Larsen D."/>
            <person name="Krusor M."/>
            <person name="Yao A.I."/>
            <person name="Wu D."/>
            <person name="Madern D."/>
            <person name="Eisen J.A."/>
            <person name="Darling A.E."/>
            <person name="Facciotti M.T."/>
        </authorList>
    </citation>
    <scope>NUCLEOTIDE SEQUENCE [LARGE SCALE GENOMIC DNA]</scope>
    <source>
        <strain evidence="9">ATCC 29605 / DSM 3757 / JCM 8879 / NBRC 14742 / NCIMB 2012 / VKM B-1768 / DS2</strain>
    </source>
</reference>
<feature type="domain" description="AAA+ ATPase" evidence="6">
    <location>
        <begin position="67"/>
        <end position="217"/>
    </location>
</feature>
<feature type="domain" description="Cdc6 C-terminal" evidence="7">
    <location>
        <begin position="320"/>
        <end position="403"/>
    </location>
</feature>
<evidence type="ECO:0000256" key="3">
    <source>
        <dbReference type="ARBA" id="ARBA00022741"/>
    </source>
</evidence>
<comment type="function">
    <text evidence="5">Involved in regulation of DNA replication.</text>
</comment>
<dbReference type="SUPFAM" id="SSF52540">
    <property type="entry name" value="P-loop containing nucleoside triphosphate hydrolases"/>
    <property type="match status" value="1"/>
</dbReference>
<dbReference type="Pfam" id="PF13401">
    <property type="entry name" value="AAA_22"/>
    <property type="match status" value="1"/>
</dbReference>
<evidence type="ECO:0000313" key="9">
    <source>
        <dbReference type="Proteomes" id="UP000011532"/>
    </source>
</evidence>
<evidence type="ECO:0000313" key="8">
    <source>
        <dbReference type="EMBL" id="ELY34559.1"/>
    </source>
</evidence>
<proteinExistence type="inferred from homology"/>
<dbReference type="PANTHER" id="PTHR10763:SF22">
    <property type="entry name" value="ORC1-TYPE DNA REPLICATION PROTEIN"/>
    <property type="match status" value="1"/>
</dbReference>
<gene>
    <name evidence="8" type="ORF">C498_05506</name>
</gene>
<keyword evidence="4 5" id="KW-0067">ATP-binding</keyword>
<evidence type="ECO:0000256" key="2">
    <source>
        <dbReference type="ARBA" id="ARBA00022705"/>
    </source>
</evidence>
<feature type="binding site" evidence="5">
    <location>
        <position position="225"/>
    </location>
    <ligand>
        <name>ATP</name>
        <dbReference type="ChEBI" id="CHEBI:30616"/>
    </ligand>
</feature>
<dbReference type="PANTHER" id="PTHR10763">
    <property type="entry name" value="CELL DIVISION CONTROL PROTEIN 6-RELATED"/>
    <property type="match status" value="1"/>
</dbReference>